<proteinExistence type="inferred from homology"/>
<evidence type="ECO:0000313" key="9">
    <source>
        <dbReference type="Proteomes" id="UP001251528"/>
    </source>
</evidence>
<keyword evidence="6" id="KW-0653">Protein transport</keyword>
<dbReference type="Gene3D" id="1.10.10.570">
    <property type="entry name" value="Winged helix' DNA-binding domain. Chain C. Domain 1"/>
    <property type="match status" value="1"/>
</dbReference>
<dbReference type="AlphaFoldDB" id="A0AAJ0CG06"/>
<evidence type="ECO:0000256" key="2">
    <source>
        <dbReference type="ARBA" id="ARBA00009674"/>
    </source>
</evidence>
<name>A0AAJ0CG06_9HYPO</name>
<evidence type="ECO:0000256" key="1">
    <source>
        <dbReference type="ARBA" id="ARBA00004496"/>
    </source>
</evidence>
<dbReference type="Proteomes" id="UP001251528">
    <property type="component" value="Unassembled WGS sequence"/>
</dbReference>
<comment type="subcellular location">
    <subcellularLocation>
        <location evidence="1">Cytoplasm</location>
    </subcellularLocation>
</comment>
<evidence type="ECO:0000256" key="4">
    <source>
        <dbReference type="ARBA" id="ARBA00022448"/>
    </source>
</evidence>
<dbReference type="Pfam" id="PF05871">
    <property type="entry name" value="ESCRT-II"/>
    <property type="match status" value="1"/>
</dbReference>
<dbReference type="PANTHER" id="PTHR13149:SF0">
    <property type="entry name" value="VACUOLAR PROTEIN-SORTING-ASSOCIATED PROTEIN 25"/>
    <property type="match status" value="1"/>
</dbReference>
<dbReference type="GO" id="GO:0005198">
    <property type="term" value="F:structural molecule activity"/>
    <property type="evidence" value="ECO:0007669"/>
    <property type="project" value="TreeGrafter"/>
</dbReference>
<evidence type="ECO:0000256" key="7">
    <source>
        <dbReference type="ARBA" id="ARBA00030094"/>
    </source>
</evidence>
<keyword evidence="4" id="KW-0813">Transport</keyword>
<organism evidence="8 9">
    <name type="scientific">Conoideocrella luteorostrata</name>
    <dbReference type="NCBI Taxonomy" id="1105319"/>
    <lineage>
        <taxon>Eukaryota</taxon>
        <taxon>Fungi</taxon>
        <taxon>Dikarya</taxon>
        <taxon>Ascomycota</taxon>
        <taxon>Pezizomycotina</taxon>
        <taxon>Sordariomycetes</taxon>
        <taxon>Hypocreomycetidae</taxon>
        <taxon>Hypocreales</taxon>
        <taxon>Clavicipitaceae</taxon>
        <taxon>Conoideocrella</taxon>
    </lineage>
</organism>
<protein>
    <recommendedName>
        <fullName evidence="3">Vacuolar protein-sorting-associated protein 25</fullName>
    </recommendedName>
    <alternativeName>
        <fullName evidence="7">ESCRT-II complex subunit VPS25</fullName>
    </alternativeName>
</protein>
<dbReference type="GO" id="GO:0000814">
    <property type="term" value="C:ESCRT II complex"/>
    <property type="evidence" value="ECO:0007669"/>
    <property type="project" value="InterPro"/>
</dbReference>
<keyword evidence="5" id="KW-0963">Cytoplasm</keyword>
<dbReference type="GO" id="GO:0042803">
    <property type="term" value="F:protein homodimerization activity"/>
    <property type="evidence" value="ECO:0007669"/>
    <property type="project" value="TreeGrafter"/>
</dbReference>
<comment type="caution">
    <text evidence="8">The sequence shown here is derived from an EMBL/GenBank/DDBJ whole genome shotgun (WGS) entry which is preliminary data.</text>
</comment>
<evidence type="ECO:0000256" key="5">
    <source>
        <dbReference type="ARBA" id="ARBA00022490"/>
    </source>
</evidence>
<dbReference type="InterPro" id="IPR036390">
    <property type="entry name" value="WH_DNA-bd_sf"/>
</dbReference>
<evidence type="ECO:0000313" key="8">
    <source>
        <dbReference type="EMBL" id="KAK2590962.1"/>
    </source>
</evidence>
<gene>
    <name evidence="8" type="ORF">QQS21_011358</name>
</gene>
<evidence type="ECO:0000256" key="6">
    <source>
        <dbReference type="ARBA" id="ARBA00022927"/>
    </source>
</evidence>
<dbReference type="FunFam" id="1.10.10.10:FF:000141">
    <property type="entry name" value="vacuolar protein-sorting-associated protein 25"/>
    <property type="match status" value="1"/>
</dbReference>
<dbReference type="Gene3D" id="1.10.10.10">
    <property type="entry name" value="Winged helix-like DNA-binding domain superfamily/Winged helix DNA-binding domain"/>
    <property type="match status" value="1"/>
</dbReference>
<dbReference type="InterPro" id="IPR008570">
    <property type="entry name" value="ESCRT-II_cplx_Vps25-sub"/>
</dbReference>
<dbReference type="GO" id="GO:0016236">
    <property type="term" value="P:macroautophagy"/>
    <property type="evidence" value="ECO:0007669"/>
    <property type="project" value="UniProtKB-ARBA"/>
</dbReference>
<dbReference type="SUPFAM" id="SSF46785">
    <property type="entry name" value="Winged helix' DNA-binding domain"/>
    <property type="match status" value="2"/>
</dbReference>
<sequence>MTTTAATFTFPREYRFPAFFTPQPNLTTHHAQLTKWSALILSYARHHRLFKLALSSASETDLFYNARINRRLSVPDIHEVVEFMRKDKRAEYAGTGKDVVFVYWRKPEEWAALIETYVEDTAQKGSVLTVYELSEGEGTKGTELHGMDNEVLLKALNVLVKKGKAQIFGSDDSPGVKFF</sequence>
<evidence type="ECO:0000256" key="3">
    <source>
        <dbReference type="ARBA" id="ARBA00017934"/>
    </source>
</evidence>
<reference evidence="8" key="1">
    <citation type="submission" date="2023-06" db="EMBL/GenBank/DDBJ databases">
        <title>Conoideocrella luteorostrata (Hypocreales: Clavicipitaceae), a potential biocontrol fungus for elongate hemlock scale in United States Christmas tree production areas.</title>
        <authorList>
            <person name="Barrett H."/>
            <person name="Lovett B."/>
            <person name="Macias A.M."/>
            <person name="Stajich J.E."/>
            <person name="Kasson M.T."/>
        </authorList>
    </citation>
    <scope>NUCLEOTIDE SEQUENCE</scope>
    <source>
        <strain evidence="8">ARSEF 14590</strain>
    </source>
</reference>
<comment type="similarity">
    <text evidence="2">Belongs to the VPS25 family.</text>
</comment>
<dbReference type="PANTHER" id="PTHR13149">
    <property type="entry name" value="VACUOLAR PROTEIN SORTING-ASSOCIATED PROTEIN VPS25"/>
    <property type="match status" value="1"/>
</dbReference>
<dbReference type="FunFam" id="1.10.10.570:FF:000003">
    <property type="entry name" value="Vacuolar protein-sorting-associated protein 25"/>
    <property type="match status" value="1"/>
</dbReference>
<accession>A0AAJ0CG06</accession>
<dbReference type="InterPro" id="IPR014041">
    <property type="entry name" value="ESCRT-II_cplx_Vps25-sub_N"/>
</dbReference>
<dbReference type="GO" id="GO:0043328">
    <property type="term" value="P:protein transport to vacuole involved in ubiquitin-dependent protein catabolic process via the multivesicular body sorting pathway"/>
    <property type="evidence" value="ECO:0007669"/>
    <property type="project" value="TreeGrafter"/>
</dbReference>
<dbReference type="EMBL" id="JASWJB010000378">
    <property type="protein sequence ID" value="KAK2590962.1"/>
    <property type="molecule type" value="Genomic_DNA"/>
</dbReference>
<keyword evidence="9" id="KW-1185">Reference proteome</keyword>
<dbReference type="InterPro" id="IPR036388">
    <property type="entry name" value="WH-like_DNA-bd_sf"/>
</dbReference>